<feature type="chain" id="PRO_5029839312" evidence="4">
    <location>
        <begin position="32"/>
        <end position="453"/>
    </location>
</feature>
<evidence type="ECO:0000259" key="5">
    <source>
        <dbReference type="Pfam" id="PF13458"/>
    </source>
</evidence>
<dbReference type="InterPro" id="IPR028082">
    <property type="entry name" value="Peripla_BP_I"/>
</dbReference>
<feature type="signal peptide" evidence="4">
    <location>
        <begin position="1"/>
        <end position="31"/>
    </location>
</feature>
<evidence type="ECO:0000256" key="1">
    <source>
        <dbReference type="ARBA" id="ARBA00010062"/>
    </source>
</evidence>
<evidence type="ECO:0000256" key="4">
    <source>
        <dbReference type="SAM" id="SignalP"/>
    </source>
</evidence>
<sequence length="453" mass="45607">MRTSRRFRSGTAGLAAAALLLAACGSDPAPGAGTSSTAAASPAATSTAAPASSGGTSTSAATGGGSATGSAPESVVPSVASGDPIKIGAMAPMNGAAAYPQSGFGIDAGVWYVNNVLGGVQGRPLEVDLCAGDGTPETAVNCANGFVTNNYPVVVDAYDLSMGGAQPILVGAEIPVVGMLSGANIMDETPYPLGFYFSGPGAVSAVGSMTILQKLGKKNASLALTDAPATHTYVDTLITPISQKLGLNVGVQYIDTKNVNYTVAAASQLQSNPDVTGIIALPEDGCTQLFQAERDAGYTGTIFAGSCSQFIAKMGADAAGAISQPRLWLPGSRDHAPADVQADLDAFANAMTQTNHAEEQSARSLYSFSAVVALAQTLGTIDGEITNTAASKALSEIKDLRIMAGPTVTCDGKQWPGKPTACTKQAIYFEVQADGSLKVGGDGYFDLDPSLAG</sequence>
<reference evidence="6 7" key="1">
    <citation type="submission" date="2019-11" db="EMBL/GenBank/DDBJ databases">
        <authorList>
            <person name="Jiang L.-Q."/>
        </authorList>
    </citation>
    <scope>NUCLEOTIDE SEQUENCE [LARGE SCALE GENOMIC DNA]</scope>
    <source>
        <strain evidence="6 7">YIM 132087</strain>
    </source>
</reference>
<comment type="similarity">
    <text evidence="1">Belongs to the leucine-binding protein family.</text>
</comment>
<protein>
    <submittedName>
        <fullName evidence="6">ABC transporter substrate-binding protein</fullName>
    </submittedName>
</protein>
<dbReference type="PROSITE" id="PS51257">
    <property type="entry name" value="PROKAR_LIPOPROTEIN"/>
    <property type="match status" value="1"/>
</dbReference>
<gene>
    <name evidence="6" type="ORF">GIS00_18625</name>
</gene>
<evidence type="ECO:0000313" key="6">
    <source>
        <dbReference type="EMBL" id="MTD15954.1"/>
    </source>
</evidence>
<comment type="caution">
    <text evidence="6">The sequence shown here is derived from an EMBL/GenBank/DDBJ whole genome shotgun (WGS) entry which is preliminary data.</text>
</comment>
<feature type="domain" description="Leucine-binding protein" evidence="5">
    <location>
        <begin position="84"/>
        <end position="406"/>
    </location>
</feature>
<keyword evidence="7" id="KW-1185">Reference proteome</keyword>
<evidence type="ECO:0000256" key="3">
    <source>
        <dbReference type="SAM" id="MobiDB-lite"/>
    </source>
</evidence>
<dbReference type="AlphaFoldDB" id="A0A7K1FT10"/>
<dbReference type="Pfam" id="PF13458">
    <property type="entry name" value="Peripla_BP_6"/>
    <property type="match status" value="1"/>
</dbReference>
<evidence type="ECO:0000313" key="7">
    <source>
        <dbReference type="Proteomes" id="UP000460221"/>
    </source>
</evidence>
<feature type="compositionally biased region" description="Low complexity" evidence="3">
    <location>
        <begin position="68"/>
        <end position="77"/>
    </location>
</feature>
<keyword evidence="2 4" id="KW-0732">Signal</keyword>
<dbReference type="SUPFAM" id="SSF53822">
    <property type="entry name" value="Periplasmic binding protein-like I"/>
    <property type="match status" value="1"/>
</dbReference>
<dbReference type="RefSeq" id="WP_154769952.1">
    <property type="nucleotide sequence ID" value="NZ_WLYK01000008.1"/>
</dbReference>
<dbReference type="InterPro" id="IPR028081">
    <property type="entry name" value="Leu-bd"/>
</dbReference>
<dbReference type="Gene3D" id="3.40.50.2300">
    <property type="match status" value="2"/>
</dbReference>
<proteinExistence type="inferred from homology"/>
<dbReference type="EMBL" id="WLYK01000008">
    <property type="protein sequence ID" value="MTD15954.1"/>
    <property type="molecule type" value="Genomic_DNA"/>
</dbReference>
<organism evidence="6 7">
    <name type="scientific">Nakamurella alba</name>
    <dbReference type="NCBI Taxonomy" id="2665158"/>
    <lineage>
        <taxon>Bacteria</taxon>
        <taxon>Bacillati</taxon>
        <taxon>Actinomycetota</taxon>
        <taxon>Actinomycetes</taxon>
        <taxon>Nakamurellales</taxon>
        <taxon>Nakamurellaceae</taxon>
        <taxon>Nakamurella</taxon>
    </lineage>
</organism>
<dbReference type="Proteomes" id="UP000460221">
    <property type="component" value="Unassembled WGS sequence"/>
</dbReference>
<feature type="compositionally biased region" description="Low complexity" evidence="3">
    <location>
        <begin position="46"/>
        <end position="61"/>
    </location>
</feature>
<accession>A0A7K1FT10</accession>
<evidence type="ECO:0000256" key="2">
    <source>
        <dbReference type="ARBA" id="ARBA00022729"/>
    </source>
</evidence>
<feature type="region of interest" description="Disordered" evidence="3">
    <location>
        <begin position="46"/>
        <end position="77"/>
    </location>
</feature>
<name>A0A7K1FT10_9ACTN</name>